<dbReference type="Pfam" id="PF12937">
    <property type="entry name" value="F-box-like"/>
    <property type="match status" value="1"/>
</dbReference>
<reference evidence="2 3" key="1">
    <citation type="journal article" date="2016" name="Mol. Biol. Evol.">
        <title>Comparative Genomics of Early-Diverging Mushroom-Forming Fungi Provides Insights into the Origins of Lignocellulose Decay Capabilities.</title>
        <authorList>
            <person name="Nagy L.G."/>
            <person name="Riley R."/>
            <person name="Tritt A."/>
            <person name="Adam C."/>
            <person name="Daum C."/>
            <person name="Floudas D."/>
            <person name="Sun H."/>
            <person name="Yadav J.S."/>
            <person name="Pangilinan J."/>
            <person name="Larsson K.H."/>
            <person name="Matsuura K."/>
            <person name="Barry K."/>
            <person name="Labutti K."/>
            <person name="Kuo R."/>
            <person name="Ohm R.A."/>
            <person name="Bhattacharya S.S."/>
            <person name="Shirouzu T."/>
            <person name="Yoshinaga Y."/>
            <person name="Martin F.M."/>
            <person name="Grigoriev I.V."/>
            <person name="Hibbett D.S."/>
        </authorList>
    </citation>
    <scope>NUCLEOTIDE SEQUENCE [LARGE SCALE GENOMIC DNA]</scope>
    <source>
        <strain evidence="2 3">HHB12029</strain>
    </source>
</reference>
<dbReference type="InterPro" id="IPR036047">
    <property type="entry name" value="F-box-like_dom_sf"/>
</dbReference>
<feature type="domain" description="F-box" evidence="1">
    <location>
        <begin position="68"/>
        <end position="115"/>
    </location>
</feature>
<evidence type="ECO:0000259" key="1">
    <source>
        <dbReference type="PROSITE" id="PS50181"/>
    </source>
</evidence>
<dbReference type="Proteomes" id="UP000077266">
    <property type="component" value="Unassembled WGS sequence"/>
</dbReference>
<name>A0A165BAV4_EXIGL</name>
<evidence type="ECO:0000313" key="3">
    <source>
        <dbReference type="Proteomes" id="UP000077266"/>
    </source>
</evidence>
<protein>
    <recommendedName>
        <fullName evidence="1">F-box domain-containing protein</fullName>
    </recommendedName>
</protein>
<dbReference type="AlphaFoldDB" id="A0A165BAV4"/>
<evidence type="ECO:0000313" key="2">
    <source>
        <dbReference type="EMBL" id="KZV80215.1"/>
    </source>
</evidence>
<gene>
    <name evidence="2" type="ORF">EXIGLDRAFT_845747</name>
</gene>
<proteinExistence type="predicted"/>
<dbReference type="InParanoid" id="A0A165BAV4"/>
<dbReference type="OrthoDB" id="3365698at2759"/>
<dbReference type="Gene3D" id="1.20.1280.50">
    <property type="match status" value="1"/>
</dbReference>
<dbReference type="EMBL" id="KV426507">
    <property type="protein sequence ID" value="KZV80215.1"/>
    <property type="molecule type" value="Genomic_DNA"/>
</dbReference>
<dbReference type="SUPFAM" id="SSF81383">
    <property type="entry name" value="F-box domain"/>
    <property type="match status" value="1"/>
</dbReference>
<sequence length="550" mass="60602">MPTSSAACDDLSLPPELEAELVRSVLPVFDKALALAETSISYESTTQIIAAFTRCIAANLAPVLRRRNARTARLPGEILCAIWKLLSVEDRVTATHVCSSWRDLAILTRHIWTDLDFYTSLHNDDCWCKSCAHRTSPDVRAAGLPTWGPGRTNIGILRNIVARSGELPLSLRVECADEIEPSKQVPRLAACLRLHLDRLQDITFFAELSDNVCNFFDAYSDVPGGLSILRRLRCRSNCEYGIAPLALALPSIPNVETLILECGLLNIQWNGLQLPSVRRLRCGFRNMSEILRALAVSPKLESLDLDLEGFNHHLHEHAIPAQIHAKAMRLHEITVRGATPRDESILFSMFRVPLVRSLSFIYSGQPRSLGFAIFRDVRDDIHLHIAYQAPTLHSAPKLEVTATDSAGHRRSLTFERPVADGTSLQEYIPEQSVTSLTVPAAIWPRILRDVAVFPSVRSATLEFGTLLGPLLPTIDGPVSLPALETMRLVPPKSADGAPNSLAVSVKEVAAYVAFLKGSPRLDKLILDGIALDGDVEELMNIVGDIVRHSM</sequence>
<dbReference type="PROSITE" id="PS50181">
    <property type="entry name" value="FBOX"/>
    <property type="match status" value="1"/>
</dbReference>
<dbReference type="InterPro" id="IPR001810">
    <property type="entry name" value="F-box_dom"/>
</dbReference>
<organism evidence="2 3">
    <name type="scientific">Exidia glandulosa HHB12029</name>
    <dbReference type="NCBI Taxonomy" id="1314781"/>
    <lineage>
        <taxon>Eukaryota</taxon>
        <taxon>Fungi</taxon>
        <taxon>Dikarya</taxon>
        <taxon>Basidiomycota</taxon>
        <taxon>Agaricomycotina</taxon>
        <taxon>Agaricomycetes</taxon>
        <taxon>Auriculariales</taxon>
        <taxon>Exidiaceae</taxon>
        <taxon>Exidia</taxon>
    </lineage>
</organism>
<keyword evidence="3" id="KW-1185">Reference proteome</keyword>
<accession>A0A165BAV4</accession>